<evidence type="ECO:0000313" key="2">
    <source>
        <dbReference type="Proteomes" id="UP000216147"/>
    </source>
</evidence>
<comment type="caution">
    <text evidence="1">The sequence shown here is derived from an EMBL/GenBank/DDBJ whole genome shotgun (WGS) entry which is preliminary data.</text>
</comment>
<accession>A0A258HN45</accession>
<protein>
    <submittedName>
        <fullName evidence="1">Uncharacterized protein</fullName>
    </submittedName>
</protein>
<dbReference type="AlphaFoldDB" id="A0A258HN45"/>
<name>A0A258HN45_9CAUL</name>
<dbReference type="EMBL" id="NCEQ01000002">
    <property type="protein sequence ID" value="OYX58455.1"/>
    <property type="molecule type" value="Genomic_DNA"/>
</dbReference>
<evidence type="ECO:0000313" key="1">
    <source>
        <dbReference type="EMBL" id="OYX58455.1"/>
    </source>
</evidence>
<gene>
    <name evidence="1" type="ORF">B7Y86_01810</name>
</gene>
<sequence>MIHLIAALALVGADEPAMPLLDPSCMAAVAWVVDPEAKPIQIFGCREASEIPAPDANGWVRHNIAGGGYVWAKMGAVNADSVWTFQVQYNGGGSGTFEYVVHGEPDMKGIIQSPKVEALPGD</sequence>
<dbReference type="Proteomes" id="UP000216147">
    <property type="component" value="Unassembled WGS sequence"/>
</dbReference>
<organism evidence="1 2">
    <name type="scientific">Brevundimonas subvibrioides</name>
    <dbReference type="NCBI Taxonomy" id="74313"/>
    <lineage>
        <taxon>Bacteria</taxon>
        <taxon>Pseudomonadati</taxon>
        <taxon>Pseudomonadota</taxon>
        <taxon>Alphaproteobacteria</taxon>
        <taxon>Caulobacterales</taxon>
        <taxon>Caulobacteraceae</taxon>
        <taxon>Brevundimonas</taxon>
    </lineage>
</organism>
<reference evidence="1 2" key="1">
    <citation type="submission" date="2017-03" db="EMBL/GenBank/DDBJ databases">
        <title>Lifting the veil on microbial sulfur biogeochemistry in mining wastewaters.</title>
        <authorList>
            <person name="Kantor R.S."/>
            <person name="Colenbrander Nelson T."/>
            <person name="Marshall S."/>
            <person name="Bennett D."/>
            <person name="Apte S."/>
            <person name="Camacho D."/>
            <person name="Thomas B.C."/>
            <person name="Warren L.A."/>
            <person name="Banfield J.F."/>
        </authorList>
    </citation>
    <scope>NUCLEOTIDE SEQUENCE [LARGE SCALE GENOMIC DNA]</scope>
    <source>
        <strain evidence="1">32-68-21</strain>
    </source>
</reference>
<proteinExistence type="predicted"/>